<gene>
    <name evidence="4" type="ORF">H310_01838</name>
</gene>
<dbReference type="RefSeq" id="XP_008863372.1">
    <property type="nucleotide sequence ID" value="XM_008865150.1"/>
</dbReference>
<evidence type="ECO:0000256" key="2">
    <source>
        <dbReference type="SAM" id="Phobius"/>
    </source>
</evidence>
<feature type="chain" id="PRO_5001535200" evidence="3">
    <location>
        <begin position="20"/>
        <end position="251"/>
    </location>
</feature>
<feature type="compositionally biased region" description="Pro residues" evidence="1">
    <location>
        <begin position="115"/>
        <end position="124"/>
    </location>
</feature>
<reference evidence="4" key="1">
    <citation type="submission" date="2013-12" db="EMBL/GenBank/DDBJ databases">
        <title>The Genome Sequence of Aphanomyces invadans NJM9701.</title>
        <authorList>
            <consortium name="The Broad Institute Genomics Platform"/>
            <person name="Russ C."/>
            <person name="Tyler B."/>
            <person name="van West P."/>
            <person name="Dieguez-Uribeondo J."/>
            <person name="Young S.K."/>
            <person name="Zeng Q."/>
            <person name="Gargeya S."/>
            <person name="Fitzgerald M."/>
            <person name="Abouelleil A."/>
            <person name="Alvarado L."/>
            <person name="Chapman S.B."/>
            <person name="Gainer-Dewar J."/>
            <person name="Goldberg J."/>
            <person name="Griggs A."/>
            <person name="Gujja S."/>
            <person name="Hansen M."/>
            <person name="Howarth C."/>
            <person name="Imamovic A."/>
            <person name="Ireland A."/>
            <person name="Larimer J."/>
            <person name="McCowan C."/>
            <person name="Murphy C."/>
            <person name="Pearson M."/>
            <person name="Poon T.W."/>
            <person name="Priest M."/>
            <person name="Roberts A."/>
            <person name="Saif S."/>
            <person name="Shea T."/>
            <person name="Sykes S."/>
            <person name="Wortman J."/>
            <person name="Nusbaum C."/>
            <person name="Birren B."/>
        </authorList>
    </citation>
    <scope>NUCLEOTIDE SEQUENCE [LARGE SCALE GENOMIC DNA]</scope>
    <source>
        <strain evidence="4">NJM9701</strain>
    </source>
</reference>
<dbReference type="AlphaFoldDB" id="A0A024ULU8"/>
<protein>
    <submittedName>
        <fullName evidence="4">Uncharacterized protein</fullName>
    </submittedName>
</protein>
<sequence length="251" mass="26943">MRSHLAALVVAAVVLGAEGDAICDVTSCTLLPSNDICFRRNDCGPCIARLPSGILNYTCYSLNADGMCDSGTFCHQTSTTLLPVTTRPVIPTTTAAPTPTLITTTPSITTTLSPPVTPPTPTPSTTPSSSTTAYITVGAVVGVACMVVGCFLLVKLRRKRQQKDDNENGSDNSENVTNEYVAWKEHDQRDRPATLMIVQAPSSDKRKQSPTSNASPLENEEADLWGNIEYRNDKTVATPHSFSHPNFLTQS</sequence>
<dbReference type="OrthoDB" id="10626122at2759"/>
<dbReference type="VEuPathDB" id="FungiDB:H310_01838"/>
<keyword evidence="2" id="KW-0812">Transmembrane</keyword>
<keyword evidence="3" id="KW-0732">Signal</keyword>
<feature type="region of interest" description="Disordered" evidence="1">
    <location>
        <begin position="90"/>
        <end position="130"/>
    </location>
</feature>
<dbReference type="GeneID" id="20078888"/>
<dbReference type="EMBL" id="KI913954">
    <property type="protein sequence ID" value="ETW07279.1"/>
    <property type="molecule type" value="Genomic_DNA"/>
</dbReference>
<feature type="compositionally biased region" description="Low complexity" evidence="1">
    <location>
        <begin position="90"/>
        <end position="114"/>
    </location>
</feature>
<feature type="transmembrane region" description="Helical" evidence="2">
    <location>
        <begin position="133"/>
        <end position="154"/>
    </location>
</feature>
<keyword evidence="2" id="KW-1133">Transmembrane helix</keyword>
<organism evidence="4">
    <name type="scientific">Aphanomyces invadans</name>
    <dbReference type="NCBI Taxonomy" id="157072"/>
    <lineage>
        <taxon>Eukaryota</taxon>
        <taxon>Sar</taxon>
        <taxon>Stramenopiles</taxon>
        <taxon>Oomycota</taxon>
        <taxon>Saprolegniomycetes</taxon>
        <taxon>Saprolegniales</taxon>
        <taxon>Verrucalvaceae</taxon>
        <taxon>Aphanomyces</taxon>
    </lineage>
</organism>
<evidence type="ECO:0000313" key="4">
    <source>
        <dbReference type="EMBL" id="ETW07279.1"/>
    </source>
</evidence>
<proteinExistence type="predicted"/>
<feature type="signal peptide" evidence="3">
    <location>
        <begin position="1"/>
        <end position="19"/>
    </location>
</feature>
<accession>A0A024ULU8</accession>
<keyword evidence="2" id="KW-0472">Membrane</keyword>
<evidence type="ECO:0000256" key="1">
    <source>
        <dbReference type="SAM" id="MobiDB-lite"/>
    </source>
</evidence>
<feature type="region of interest" description="Disordered" evidence="1">
    <location>
        <begin position="198"/>
        <end position="226"/>
    </location>
</feature>
<name>A0A024ULU8_9STRA</name>
<evidence type="ECO:0000256" key="3">
    <source>
        <dbReference type="SAM" id="SignalP"/>
    </source>
</evidence>